<reference evidence="1 2" key="1">
    <citation type="submission" date="2023-01" db="EMBL/GenBank/DDBJ databases">
        <authorList>
            <person name="Kreplak J."/>
        </authorList>
    </citation>
    <scope>NUCLEOTIDE SEQUENCE [LARGE SCALE GENOMIC DNA]</scope>
</reference>
<evidence type="ECO:0000313" key="1">
    <source>
        <dbReference type="EMBL" id="CAI8589179.1"/>
    </source>
</evidence>
<keyword evidence="2" id="KW-1185">Reference proteome</keyword>
<dbReference type="EMBL" id="OX451736">
    <property type="protein sequence ID" value="CAI8589179.1"/>
    <property type="molecule type" value="Genomic_DNA"/>
</dbReference>
<accession>A0AAV0YX83</accession>
<organism evidence="1 2">
    <name type="scientific">Vicia faba</name>
    <name type="common">Broad bean</name>
    <name type="synonym">Faba vulgaris</name>
    <dbReference type="NCBI Taxonomy" id="3906"/>
    <lineage>
        <taxon>Eukaryota</taxon>
        <taxon>Viridiplantae</taxon>
        <taxon>Streptophyta</taxon>
        <taxon>Embryophyta</taxon>
        <taxon>Tracheophyta</taxon>
        <taxon>Spermatophyta</taxon>
        <taxon>Magnoliopsida</taxon>
        <taxon>eudicotyledons</taxon>
        <taxon>Gunneridae</taxon>
        <taxon>Pentapetalae</taxon>
        <taxon>rosids</taxon>
        <taxon>fabids</taxon>
        <taxon>Fabales</taxon>
        <taxon>Fabaceae</taxon>
        <taxon>Papilionoideae</taxon>
        <taxon>50 kb inversion clade</taxon>
        <taxon>NPAAA clade</taxon>
        <taxon>Hologalegina</taxon>
        <taxon>IRL clade</taxon>
        <taxon>Fabeae</taxon>
        <taxon>Vicia</taxon>
    </lineage>
</organism>
<sequence length="131" mass="15204">MFHFPFPFSQTPSIRMVVATNMLVAMSNLSVAELNKRKWRMEFHRSIYLSKSDFVSPLPLLFLFDNNSFFSHFNAESTEPYTLISFSNFRDVCWCASSVNPVDLARNNQMLLKVVNPEQVSVWIIGKRFAL</sequence>
<proteinExistence type="predicted"/>
<evidence type="ECO:0000313" key="2">
    <source>
        <dbReference type="Proteomes" id="UP001157006"/>
    </source>
</evidence>
<dbReference type="Proteomes" id="UP001157006">
    <property type="component" value="Chromosome 1L"/>
</dbReference>
<gene>
    <name evidence="1" type="ORF">VFH_I381920</name>
</gene>
<dbReference type="AlphaFoldDB" id="A0AAV0YX83"/>
<protein>
    <submittedName>
        <fullName evidence="1">Uncharacterized protein</fullName>
    </submittedName>
</protein>
<name>A0AAV0YX83_VICFA</name>